<feature type="region of interest" description="Disordered" evidence="1">
    <location>
        <begin position="1"/>
        <end position="126"/>
    </location>
</feature>
<gene>
    <name evidence="2" type="ORF">TSUD_147120</name>
</gene>
<dbReference type="OrthoDB" id="1887047at2759"/>
<feature type="compositionally biased region" description="Basic and acidic residues" evidence="1">
    <location>
        <begin position="29"/>
        <end position="47"/>
    </location>
</feature>
<feature type="compositionally biased region" description="Polar residues" evidence="1">
    <location>
        <begin position="80"/>
        <end position="94"/>
    </location>
</feature>
<keyword evidence="3" id="KW-1185">Reference proteome</keyword>
<feature type="compositionally biased region" description="Basic and acidic residues" evidence="1">
    <location>
        <begin position="112"/>
        <end position="126"/>
    </location>
</feature>
<dbReference type="AlphaFoldDB" id="A0A2Z6M7Q9"/>
<feature type="compositionally biased region" description="Polar residues" evidence="1">
    <location>
        <begin position="16"/>
        <end position="28"/>
    </location>
</feature>
<reference evidence="3" key="1">
    <citation type="journal article" date="2017" name="Front. Plant Sci.">
        <title>Climate Clever Clovers: New Paradigm to Reduce the Environmental Footprint of Ruminants by Breeding Low Methanogenic Forages Utilizing Haplotype Variation.</title>
        <authorList>
            <person name="Kaur P."/>
            <person name="Appels R."/>
            <person name="Bayer P.E."/>
            <person name="Keeble-Gagnere G."/>
            <person name="Wang J."/>
            <person name="Hirakawa H."/>
            <person name="Shirasawa K."/>
            <person name="Vercoe P."/>
            <person name="Stefanova K."/>
            <person name="Durmic Z."/>
            <person name="Nichols P."/>
            <person name="Revell C."/>
            <person name="Isobe S.N."/>
            <person name="Edwards D."/>
            <person name="Erskine W."/>
        </authorList>
    </citation>
    <scope>NUCLEOTIDE SEQUENCE [LARGE SCALE GENOMIC DNA]</scope>
    <source>
        <strain evidence="3">cv. Daliak</strain>
    </source>
</reference>
<dbReference type="EMBL" id="DF973356">
    <property type="protein sequence ID" value="GAU27518.1"/>
    <property type="molecule type" value="Genomic_DNA"/>
</dbReference>
<evidence type="ECO:0000313" key="2">
    <source>
        <dbReference type="EMBL" id="GAU27518.1"/>
    </source>
</evidence>
<evidence type="ECO:0000256" key="1">
    <source>
        <dbReference type="SAM" id="MobiDB-lite"/>
    </source>
</evidence>
<protein>
    <submittedName>
        <fullName evidence="2">Uncharacterized protein</fullName>
    </submittedName>
</protein>
<organism evidence="2 3">
    <name type="scientific">Trifolium subterraneum</name>
    <name type="common">Subterranean clover</name>
    <dbReference type="NCBI Taxonomy" id="3900"/>
    <lineage>
        <taxon>Eukaryota</taxon>
        <taxon>Viridiplantae</taxon>
        <taxon>Streptophyta</taxon>
        <taxon>Embryophyta</taxon>
        <taxon>Tracheophyta</taxon>
        <taxon>Spermatophyta</taxon>
        <taxon>Magnoliopsida</taxon>
        <taxon>eudicotyledons</taxon>
        <taxon>Gunneridae</taxon>
        <taxon>Pentapetalae</taxon>
        <taxon>rosids</taxon>
        <taxon>fabids</taxon>
        <taxon>Fabales</taxon>
        <taxon>Fabaceae</taxon>
        <taxon>Papilionoideae</taxon>
        <taxon>50 kb inversion clade</taxon>
        <taxon>NPAAA clade</taxon>
        <taxon>Hologalegina</taxon>
        <taxon>IRL clade</taxon>
        <taxon>Trifolieae</taxon>
        <taxon>Trifolium</taxon>
    </lineage>
</organism>
<accession>A0A2Z6M7Q9</accession>
<dbReference type="Proteomes" id="UP000242715">
    <property type="component" value="Unassembled WGS sequence"/>
</dbReference>
<proteinExistence type="predicted"/>
<name>A0A2Z6M7Q9_TRISU</name>
<sequence>MLSKLSSQKNEKSRGQNEGTIASRLRSSSKIEGKSSRLSKNGKEKGINKSLVGPTTPAQIIKTKKSSSSKPAQIIKTKDLSSFITPPSSKNQEQPIKKIKSSVVGPSSSNVDKGKEKVKPTHKPQDTKKSIVDIKPVYHIRWKGFENTIPRWTCSLCGKGLEEKEEEEHEIQLGENELQHILLSIQGREDQLSSVLPEVAVLPCTHGFPFQALPFFFFHKSIVCFACGVDSFISQPEVVTLPFVLPICSSYIETVLVLGDMLVGRIALSKVSGIALSVLRLASNGVS</sequence>
<evidence type="ECO:0000313" key="3">
    <source>
        <dbReference type="Proteomes" id="UP000242715"/>
    </source>
</evidence>